<evidence type="ECO:0000313" key="5">
    <source>
        <dbReference type="Proteomes" id="UP000187651"/>
    </source>
</evidence>
<dbReference type="CDD" id="cd00060">
    <property type="entry name" value="FHA"/>
    <property type="match status" value="1"/>
</dbReference>
<dbReference type="RefSeq" id="WP_074521986.1">
    <property type="nucleotide sequence ID" value="NZ_FNHZ01000006.1"/>
</dbReference>
<evidence type="ECO:0000259" key="3">
    <source>
        <dbReference type="PROSITE" id="PS50006"/>
    </source>
</evidence>
<dbReference type="InterPro" id="IPR000253">
    <property type="entry name" value="FHA_dom"/>
</dbReference>
<dbReference type="EMBL" id="FNHZ01000006">
    <property type="protein sequence ID" value="SDN13363.1"/>
    <property type="molecule type" value="Genomic_DNA"/>
</dbReference>
<dbReference type="AlphaFoldDB" id="A0A1G9YY37"/>
<reference evidence="5" key="1">
    <citation type="submission" date="2016-10" db="EMBL/GenBank/DDBJ databases">
        <authorList>
            <person name="Varghese N."/>
            <person name="Submissions S."/>
        </authorList>
    </citation>
    <scope>NUCLEOTIDE SEQUENCE [LARGE SCALE GENOMIC DNA]</scope>
    <source>
        <strain evidence="5">M83</strain>
    </source>
</reference>
<feature type="region of interest" description="Disordered" evidence="1">
    <location>
        <begin position="207"/>
        <end position="234"/>
    </location>
</feature>
<evidence type="ECO:0000256" key="2">
    <source>
        <dbReference type="SAM" id="Phobius"/>
    </source>
</evidence>
<dbReference type="SUPFAM" id="SSF49879">
    <property type="entry name" value="SMAD/FHA domain"/>
    <property type="match status" value="1"/>
</dbReference>
<evidence type="ECO:0000256" key="1">
    <source>
        <dbReference type="SAM" id="MobiDB-lite"/>
    </source>
</evidence>
<dbReference type="Pfam" id="PF19909">
    <property type="entry name" value="DUF6382"/>
    <property type="match status" value="1"/>
</dbReference>
<keyword evidence="5" id="KW-1185">Reference proteome</keyword>
<keyword evidence="2" id="KW-1133">Transmembrane helix</keyword>
<feature type="transmembrane region" description="Helical" evidence="2">
    <location>
        <begin position="303"/>
        <end position="324"/>
    </location>
</feature>
<keyword evidence="2" id="KW-0472">Membrane</keyword>
<dbReference type="Pfam" id="PF00498">
    <property type="entry name" value="FHA"/>
    <property type="match status" value="1"/>
</dbReference>
<feature type="transmembrane region" description="Helical" evidence="2">
    <location>
        <begin position="280"/>
        <end position="297"/>
    </location>
</feature>
<evidence type="ECO:0000313" key="4">
    <source>
        <dbReference type="EMBL" id="SDN13363.1"/>
    </source>
</evidence>
<name>A0A1G9YY37_9FIRM</name>
<organism evidence="4 5">
    <name type="scientific">Lachnospira pectinoschiza</name>
    <dbReference type="NCBI Taxonomy" id="28052"/>
    <lineage>
        <taxon>Bacteria</taxon>
        <taxon>Bacillati</taxon>
        <taxon>Bacillota</taxon>
        <taxon>Clostridia</taxon>
        <taxon>Lachnospirales</taxon>
        <taxon>Lachnospiraceae</taxon>
        <taxon>Lachnospira</taxon>
    </lineage>
</organism>
<dbReference type="Proteomes" id="UP000187651">
    <property type="component" value="Unassembled WGS sequence"/>
</dbReference>
<sequence>MKMNKNLIEENLNIEYERVNGQSLMTIETDKGYEEDYQIKMIVKNRLDHFLKISNASVNNKHYLKYDISKRQQFAQFYEYEKMKLEDVRLLCSNISEMVRLVDEYMLDLDFVLLDPNFIYMDVITKNLNFIYLPSLKNSNFTDNLRSVFEYVLEHFDHSMDKTSVVFLYEFYQNILSNSYDPYNLLKLYNELHDKMFVEEVKALEPDYNDTPQTTDYENATEPEVENNSPEPKEKYRSYQDDFYDNEGFSEEGVTIDTISKEEILIDDPEKEKLEVNKKVLAAGIIFTILSLIEMLSPRLIPIAIPKALNFAFLLVGVACIYLYKKSLDSLKTEPALTKEEIPYVTREKKTNYQNKEASAAYKSKTSPVPAPEYSYTSPTKTNPTSKTAFKVEDNISVDTVLLSDFVKKRHANKFKLILDGDSTGLIESVHKNMAFKNPEDVELELDKEEITLKKFPMVMGNFKEVADIFFDSKLVSRMHASIKKEGEDYIFEDLNSSNGSFLNGERLETREKKILKDGDIITIASVSFKVEIS</sequence>
<gene>
    <name evidence="4" type="ORF">SAMN05216544_1967</name>
</gene>
<proteinExistence type="predicted"/>
<dbReference type="PROSITE" id="PS50006">
    <property type="entry name" value="FHA_DOMAIN"/>
    <property type="match status" value="1"/>
</dbReference>
<dbReference type="SMART" id="SM00240">
    <property type="entry name" value="FHA"/>
    <property type="match status" value="1"/>
</dbReference>
<accession>A0A1G9YY37</accession>
<keyword evidence="2" id="KW-0812">Transmembrane</keyword>
<dbReference type="OrthoDB" id="9783862at2"/>
<feature type="region of interest" description="Disordered" evidence="1">
    <location>
        <begin position="356"/>
        <end position="382"/>
    </location>
</feature>
<dbReference type="Gene3D" id="2.60.200.20">
    <property type="match status" value="1"/>
</dbReference>
<dbReference type="InterPro" id="IPR045962">
    <property type="entry name" value="DUF6382"/>
</dbReference>
<dbReference type="InterPro" id="IPR008984">
    <property type="entry name" value="SMAD_FHA_dom_sf"/>
</dbReference>
<feature type="domain" description="FHA" evidence="3">
    <location>
        <begin position="458"/>
        <end position="508"/>
    </location>
</feature>
<protein>
    <submittedName>
        <fullName evidence="4">FHA domain-containing protein</fullName>
    </submittedName>
</protein>